<dbReference type="InterPro" id="IPR008144">
    <property type="entry name" value="Guanylate_kin-like_dom"/>
</dbReference>
<dbReference type="PROSITE" id="PS50052">
    <property type="entry name" value="GUANYLATE_KINASE_2"/>
    <property type="match status" value="1"/>
</dbReference>
<evidence type="ECO:0000256" key="2">
    <source>
        <dbReference type="ARBA" id="ARBA00005790"/>
    </source>
</evidence>
<protein>
    <submittedName>
        <fullName evidence="7">Guanylate kinase</fullName>
    </submittedName>
</protein>
<dbReference type="PANTHER" id="PTHR23117">
    <property type="entry name" value="GUANYLATE KINASE-RELATED"/>
    <property type="match status" value="1"/>
</dbReference>
<keyword evidence="3" id="KW-0808">Transferase</keyword>
<dbReference type="SMART" id="SM00072">
    <property type="entry name" value="GuKc"/>
    <property type="match status" value="1"/>
</dbReference>
<keyword evidence="8" id="KW-1185">Reference proteome</keyword>
<gene>
    <name evidence="7" type="ORF">IV59_GL000949</name>
</gene>
<accession>A0ABR5Q7N7</accession>
<dbReference type="EMBL" id="JQCH01000002">
    <property type="protein sequence ID" value="KRO11196.1"/>
    <property type="molecule type" value="Genomic_DNA"/>
</dbReference>
<feature type="domain" description="Guanylate kinase-like" evidence="6">
    <location>
        <begin position="7"/>
        <end position="185"/>
    </location>
</feature>
<evidence type="ECO:0000256" key="5">
    <source>
        <dbReference type="ARBA" id="ARBA00048594"/>
    </source>
</evidence>
<evidence type="ECO:0000313" key="8">
    <source>
        <dbReference type="Proteomes" id="UP000051884"/>
    </source>
</evidence>
<comment type="caution">
    <text evidence="7">The sequence shown here is derived from an EMBL/GenBank/DDBJ whole genome shotgun (WGS) entry which is preliminary data.</text>
</comment>
<evidence type="ECO:0000259" key="6">
    <source>
        <dbReference type="PROSITE" id="PS50052"/>
    </source>
</evidence>
<evidence type="ECO:0000313" key="7">
    <source>
        <dbReference type="EMBL" id="KRO11196.1"/>
    </source>
</evidence>
<dbReference type="Proteomes" id="UP000051884">
    <property type="component" value="Unassembled WGS sequence"/>
</dbReference>
<dbReference type="InterPro" id="IPR008145">
    <property type="entry name" value="GK/Ca_channel_bsu"/>
</dbReference>
<proteinExistence type="inferred from homology"/>
<dbReference type="CDD" id="cd00071">
    <property type="entry name" value="GMPK"/>
    <property type="match status" value="1"/>
</dbReference>
<dbReference type="InterPro" id="IPR027417">
    <property type="entry name" value="P-loop_NTPase"/>
</dbReference>
<sequence length="192" mass="21938">MGLESMKRVLVITGATGAGKTTVSNYLEEKYDMPKVITHTTRAPRPGETDDVDYHFETKSSMEQLHLLEKVEYDHHQYGSSYEALDQAWEKNSLITIVLDTKGAQTYYEQLGEKAVIIFLTVSHSKSLVSRLTRRGDQISALEQRIKSEEYQRDLQLPKSLNNVAHLIVNDHWEETKEKLDKLVASLSNEVK</sequence>
<name>A0ABR5Q7N7_9LACO</name>
<evidence type="ECO:0000256" key="4">
    <source>
        <dbReference type="ARBA" id="ARBA00022777"/>
    </source>
</evidence>
<dbReference type="SUPFAM" id="SSF52540">
    <property type="entry name" value="P-loop containing nucleoside triphosphate hydrolases"/>
    <property type="match status" value="1"/>
</dbReference>
<dbReference type="Pfam" id="PF00625">
    <property type="entry name" value="Guanylate_kin"/>
    <property type="match status" value="1"/>
</dbReference>
<dbReference type="PANTHER" id="PTHR23117:SF13">
    <property type="entry name" value="GUANYLATE KINASE"/>
    <property type="match status" value="1"/>
</dbReference>
<dbReference type="Gene3D" id="3.40.50.300">
    <property type="entry name" value="P-loop containing nucleotide triphosphate hydrolases"/>
    <property type="match status" value="1"/>
</dbReference>
<reference evidence="7 8" key="1">
    <citation type="journal article" date="2015" name="Genome Announc.">
        <title>Expanding the biotechnology potential of lactobacilli through comparative genomics of 213 strains and associated genera.</title>
        <authorList>
            <person name="Sun Z."/>
            <person name="Harris H.M."/>
            <person name="McCann A."/>
            <person name="Guo C."/>
            <person name="Argimon S."/>
            <person name="Zhang W."/>
            <person name="Yang X."/>
            <person name="Jeffery I.B."/>
            <person name="Cooney J.C."/>
            <person name="Kagawa T.F."/>
            <person name="Liu W."/>
            <person name="Song Y."/>
            <person name="Salvetti E."/>
            <person name="Wrobel A."/>
            <person name="Rasinkangas P."/>
            <person name="Parkhill J."/>
            <person name="Rea M.C."/>
            <person name="O'Sullivan O."/>
            <person name="Ritari J."/>
            <person name="Douillard F.P."/>
            <person name="Paul Ross R."/>
            <person name="Yang R."/>
            <person name="Briner A.E."/>
            <person name="Felis G.E."/>
            <person name="de Vos W.M."/>
            <person name="Barrangou R."/>
            <person name="Klaenhammer T.R."/>
            <person name="Caufield P.W."/>
            <person name="Cui Y."/>
            <person name="Zhang H."/>
            <person name="O'Toole P.W."/>
        </authorList>
    </citation>
    <scope>NUCLEOTIDE SEQUENCE [LARGE SCALE GENOMIC DNA]</scope>
    <source>
        <strain evidence="7 8">DSM 26202</strain>
    </source>
</reference>
<keyword evidence="4 7" id="KW-0418">Kinase</keyword>
<evidence type="ECO:0000256" key="1">
    <source>
        <dbReference type="ARBA" id="ARBA00003531"/>
    </source>
</evidence>
<evidence type="ECO:0000256" key="3">
    <source>
        <dbReference type="ARBA" id="ARBA00022679"/>
    </source>
</evidence>
<dbReference type="GO" id="GO:0016301">
    <property type="term" value="F:kinase activity"/>
    <property type="evidence" value="ECO:0007669"/>
    <property type="project" value="UniProtKB-KW"/>
</dbReference>
<comment type="catalytic activity">
    <reaction evidence="5">
        <text>GMP + ATP = GDP + ADP</text>
        <dbReference type="Rhea" id="RHEA:20780"/>
        <dbReference type="ChEBI" id="CHEBI:30616"/>
        <dbReference type="ChEBI" id="CHEBI:58115"/>
        <dbReference type="ChEBI" id="CHEBI:58189"/>
        <dbReference type="ChEBI" id="CHEBI:456216"/>
        <dbReference type="EC" id="2.7.4.8"/>
    </reaction>
</comment>
<comment type="function">
    <text evidence="1">Essential for recycling GMP and indirectly, cGMP.</text>
</comment>
<comment type="similarity">
    <text evidence="2">Belongs to the guanylate kinase family.</text>
</comment>
<organism evidence="7 8">
    <name type="scientific">Paucilactobacillus hokkaidonensis</name>
    <dbReference type="NCBI Taxonomy" id="1193095"/>
    <lineage>
        <taxon>Bacteria</taxon>
        <taxon>Bacillati</taxon>
        <taxon>Bacillota</taxon>
        <taxon>Bacilli</taxon>
        <taxon>Lactobacillales</taxon>
        <taxon>Lactobacillaceae</taxon>
        <taxon>Paucilactobacillus</taxon>
    </lineage>
</organism>